<evidence type="ECO:0000313" key="2">
    <source>
        <dbReference type="Proteomes" id="UP000198959"/>
    </source>
</evidence>
<reference evidence="2" key="1">
    <citation type="submission" date="2016-06" db="EMBL/GenBank/DDBJ databases">
        <authorList>
            <person name="Varghese N."/>
            <person name="Submissions Spin"/>
        </authorList>
    </citation>
    <scope>NUCLEOTIDE SEQUENCE [LARGE SCALE GENOMIC DNA]</scope>
    <source>
        <strain evidence="2">DSM 43817</strain>
    </source>
</reference>
<dbReference type="Proteomes" id="UP000198959">
    <property type="component" value="Unassembled WGS sequence"/>
</dbReference>
<protein>
    <submittedName>
        <fullName evidence="1">Uncharacterized protein</fullName>
    </submittedName>
</protein>
<dbReference type="EMBL" id="FMHW01000002">
    <property type="protein sequence ID" value="SCL20438.1"/>
    <property type="molecule type" value="Genomic_DNA"/>
</dbReference>
<proteinExistence type="predicted"/>
<dbReference type="RefSeq" id="WP_091639558.1">
    <property type="nucleotide sequence ID" value="NZ_FMHW01000002.1"/>
</dbReference>
<sequence>MGHVLLAVLVPGTAAAGTVDAELDRVIQPPMRFGTPRIDDYRFGGGVGAWTRTATSPTATRP</sequence>
<name>A0A1C6RT86_9ACTN</name>
<organism evidence="1 2">
    <name type="scientific">Micromonospora pallida</name>
    <dbReference type="NCBI Taxonomy" id="145854"/>
    <lineage>
        <taxon>Bacteria</taxon>
        <taxon>Bacillati</taxon>
        <taxon>Actinomycetota</taxon>
        <taxon>Actinomycetes</taxon>
        <taxon>Micromonosporales</taxon>
        <taxon>Micromonosporaceae</taxon>
        <taxon>Micromonospora</taxon>
    </lineage>
</organism>
<dbReference type="STRING" id="145854.GA0074692_0867"/>
<evidence type="ECO:0000313" key="1">
    <source>
        <dbReference type="EMBL" id="SCL20438.1"/>
    </source>
</evidence>
<accession>A0A1C6RT86</accession>
<keyword evidence="2" id="KW-1185">Reference proteome</keyword>
<dbReference type="AlphaFoldDB" id="A0A1C6RT86"/>
<gene>
    <name evidence="1" type="ORF">GA0074692_0867</name>
</gene>